<keyword evidence="3" id="KW-1185">Reference proteome</keyword>
<protein>
    <recommendedName>
        <fullName evidence="4">Reverse transcriptase zinc-binding domain-containing protein</fullName>
    </recommendedName>
</protein>
<keyword evidence="1" id="KW-0732">Signal</keyword>
<evidence type="ECO:0000313" key="2">
    <source>
        <dbReference type="EMBL" id="KAJ0223295.1"/>
    </source>
</evidence>
<name>A0A9R1WDR1_LACSA</name>
<feature type="chain" id="PRO_5040364783" description="Reverse transcriptase zinc-binding domain-containing protein" evidence="1">
    <location>
        <begin position="21"/>
        <end position="85"/>
    </location>
</feature>
<evidence type="ECO:0000256" key="1">
    <source>
        <dbReference type="SAM" id="SignalP"/>
    </source>
</evidence>
<accession>A0A9R1WDR1</accession>
<proteinExistence type="predicted"/>
<gene>
    <name evidence="2" type="ORF">LSAT_V11C200062490</name>
</gene>
<sequence length="85" mass="9546">MQMVAHIILFIPSNAPDVWSCDIVDDGSFIVAALRRKMDAYALTTVFGKPIVWMNEVPLKVLCLIWREKWGRIPSTAALASRGLM</sequence>
<dbReference type="AlphaFoldDB" id="A0A9R1WDR1"/>
<evidence type="ECO:0008006" key="4">
    <source>
        <dbReference type="Google" id="ProtNLM"/>
    </source>
</evidence>
<comment type="caution">
    <text evidence="2">The sequence shown here is derived from an EMBL/GenBank/DDBJ whole genome shotgun (WGS) entry which is preliminary data.</text>
</comment>
<evidence type="ECO:0000313" key="3">
    <source>
        <dbReference type="Proteomes" id="UP000235145"/>
    </source>
</evidence>
<feature type="signal peptide" evidence="1">
    <location>
        <begin position="1"/>
        <end position="20"/>
    </location>
</feature>
<reference evidence="2 3" key="1">
    <citation type="journal article" date="2017" name="Nat. Commun.">
        <title>Genome assembly with in vitro proximity ligation data and whole-genome triplication in lettuce.</title>
        <authorList>
            <person name="Reyes-Chin-Wo S."/>
            <person name="Wang Z."/>
            <person name="Yang X."/>
            <person name="Kozik A."/>
            <person name="Arikit S."/>
            <person name="Song C."/>
            <person name="Xia L."/>
            <person name="Froenicke L."/>
            <person name="Lavelle D.O."/>
            <person name="Truco M.J."/>
            <person name="Xia R."/>
            <person name="Zhu S."/>
            <person name="Xu C."/>
            <person name="Xu H."/>
            <person name="Xu X."/>
            <person name="Cox K."/>
            <person name="Korf I."/>
            <person name="Meyers B.C."/>
            <person name="Michelmore R.W."/>
        </authorList>
    </citation>
    <scope>NUCLEOTIDE SEQUENCE [LARGE SCALE GENOMIC DNA]</scope>
    <source>
        <strain evidence="3">cv. Salinas</strain>
        <tissue evidence="2">Seedlings</tissue>
    </source>
</reference>
<dbReference type="EMBL" id="NBSK02000002">
    <property type="protein sequence ID" value="KAJ0223295.1"/>
    <property type="molecule type" value="Genomic_DNA"/>
</dbReference>
<organism evidence="2 3">
    <name type="scientific">Lactuca sativa</name>
    <name type="common">Garden lettuce</name>
    <dbReference type="NCBI Taxonomy" id="4236"/>
    <lineage>
        <taxon>Eukaryota</taxon>
        <taxon>Viridiplantae</taxon>
        <taxon>Streptophyta</taxon>
        <taxon>Embryophyta</taxon>
        <taxon>Tracheophyta</taxon>
        <taxon>Spermatophyta</taxon>
        <taxon>Magnoliopsida</taxon>
        <taxon>eudicotyledons</taxon>
        <taxon>Gunneridae</taxon>
        <taxon>Pentapetalae</taxon>
        <taxon>asterids</taxon>
        <taxon>campanulids</taxon>
        <taxon>Asterales</taxon>
        <taxon>Asteraceae</taxon>
        <taxon>Cichorioideae</taxon>
        <taxon>Cichorieae</taxon>
        <taxon>Lactucinae</taxon>
        <taxon>Lactuca</taxon>
    </lineage>
</organism>
<dbReference type="Proteomes" id="UP000235145">
    <property type="component" value="Unassembled WGS sequence"/>
</dbReference>